<gene>
    <name evidence="1" type="ORF">HG15A2_46810</name>
</gene>
<sequence>MAHPAVDKFGKIVVTKLRDNAIDFFDLASQGHWRAPSLQNLQRELADQTPEQIDLIRRCVIQAIETGMHDFLFALVEANDFENVHVMVDGVNVADESDGLHGEQFTEEGWIAKFAKHPEGSP</sequence>
<dbReference type="Proteomes" id="UP000319852">
    <property type="component" value="Chromosome"/>
</dbReference>
<accession>A0A517N2H2</accession>
<dbReference type="AlphaFoldDB" id="A0A517N2H2"/>
<name>A0A517N2H2_9BACT</name>
<dbReference type="KEGG" id="amob:HG15A2_46810"/>
<keyword evidence="2" id="KW-1185">Reference proteome</keyword>
<dbReference type="RefSeq" id="WP_145063455.1">
    <property type="nucleotide sequence ID" value="NZ_CP036263.1"/>
</dbReference>
<proteinExistence type="predicted"/>
<protein>
    <submittedName>
        <fullName evidence="1">Uncharacterized protein</fullName>
    </submittedName>
</protein>
<dbReference type="OrthoDB" id="292317at2"/>
<organism evidence="1 2">
    <name type="scientific">Adhaeretor mobilis</name>
    <dbReference type="NCBI Taxonomy" id="1930276"/>
    <lineage>
        <taxon>Bacteria</taxon>
        <taxon>Pseudomonadati</taxon>
        <taxon>Planctomycetota</taxon>
        <taxon>Planctomycetia</taxon>
        <taxon>Pirellulales</taxon>
        <taxon>Lacipirellulaceae</taxon>
        <taxon>Adhaeretor</taxon>
    </lineage>
</organism>
<evidence type="ECO:0000313" key="2">
    <source>
        <dbReference type="Proteomes" id="UP000319852"/>
    </source>
</evidence>
<reference evidence="1 2" key="1">
    <citation type="submission" date="2019-02" db="EMBL/GenBank/DDBJ databases">
        <title>Deep-cultivation of Planctomycetes and their phenomic and genomic characterization uncovers novel biology.</title>
        <authorList>
            <person name="Wiegand S."/>
            <person name="Jogler M."/>
            <person name="Boedeker C."/>
            <person name="Pinto D."/>
            <person name="Vollmers J."/>
            <person name="Rivas-Marin E."/>
            <person name="Kohn T."/>
            <person name="Peeters S.H."/>
            <person name="Heuer A."/>
            <person name="Rast P."/>
            <person name="Oberbeckmann S."/>
            <person name="Bunk B."/>
            <person name="Jeske O."/>
            <person name="Meyerdierks A."/>
            <person name="Storesund J.E."/>
            <person name="Kallscheuer N."/>
            <person name="Luecker S."/>
            <person name="Lage O.M."/>
            <person name="Pohl T."/>
            <person name="Merkel B.J."/>
            <person name="Hornburger P."/>
            <person name="Mueller R.-W."/>
            <person name="Bruemmer F."/>
            <person name="Labrenz M."/>
            <person name="Spormann A.M."/>
            <person name="Op den Camp H."/>
            <person name="Overmann J."/>
            <person name="Amann R."/>
            <person name="Jetten M.S.M."/>
            <person name="Mascher T."/>
            <person name="Medema M.H."/>
            <person name="Devos D.P."/>
            <person name="Kaster A.-K."/>
            <person name="Ovreas L."/>
            <person name="Rohde M."/>
            <person name="Galperin M.Y."/>
            <person name="Jogler C."/>
        </authorList>
    </citation>
    <scope>NUCLEOTIDE SEQUENCE [LARGE SCALE GENOMIC DNA]</scope>
    <source>
        <strain evidence="1 2">HG15A2</strain>
    </source>
</reference>
<evidence type="ECO:0000313" key="1">
    <source>
        <dbReference type="EMBL" id="QDT01339.1"/>
    </source>
</evidence>
<dbReference type="EMBL" id="CP036263">
    <property type="protein sequence ID" value="QDT01339.1"/>
    <property type="molecule type" value="Genomic_DNA"/>
</dbReference>